<reference evidence="3" key="1">
    <citation type="submission" date="2017-07" db="EMBL/GenBank/DDBJ databases">
        <authorList>
            <person name="Mikheyev A."/>
            <person name="Grau M."/>
        </authorList>
    </citation>
    <scope>NUCLEOTIDE SEQUENCE</scope>
    <source>
        <tissue evidence="3">Venom_gland</tissue>
    </source>
</reference>
<evidence type="ECO:0000313" key="3">
    <source>
        <dbReference type="EMBL" id="LAB00610.1"/>
    </source>
</evidence>
<evidence type="ECO:0000256" key="1">
    <source>
        <dbReference type="SAM" id="Phobius"/>
    </source>
</evidence>
<feature type="transmembrane region" description="Helical" evidence="1">
    <location>
        <begin position="97"/>
        <end position="120"/>
    </location>
</feature>
<organism evidence="3">
    <name type="scientific">Micrurus paraensis</name>
    <dbReference type="NCBI Taxonomy" id="1970185"/>
    <lineage>
        <taxon>Eukaryota</taxon>
        <taxon>Metazoa</taxon>
        <taxon>Chordata</taxon>
        <taxon>Craniata</taxon>
        <taxon>Vertebrata</taxon>
        <taxon>Euteleostomi</taxon>
        <taxon>Lepidosauria</taxon>
        <taxon>Squamata</taxon>
        <taxon>Bifurcata</taxon>
        <taxon>Unidentata</taxon>
        <taxon>Episquamata</taxon>
        <taxon>Toxicofera</taxon>
        <taxon>Serpentes</taxon>
        <taxon>Colubroidea</taxon>
        <taxon>Elapidae</taxon>
        <taxon>Elapinae</taxon>
        <taxon>Micrurus</taxon>
    </lineage>
</organism>
<keyword evidence="1" id="KW-0812">Transmembrane</keyword>
<keyword evidence="2" id="KW-0732">Signal</keyword>
<feature type="signal peptide" evidence="2">
    <location>
        <begin position="1"/>
        <end position="19"/>
    </location>
</feature>
<name>A0A2D4JVT1_9SAUR</name>
<reference evidence="3" key="2">
    <citation type="submission" date="2017-11" db="EMBL/GenBank/DDBJ databases">
        <title>Coralsnake Venomics: Analyses of Venom Gland Transcriptomes and Proteomes of Six Brazilian Taxa.</title>
        <authorList>
            <person name="Aird S.D."/>
            <person name="Jorge da Silva N."/>
            <person name="Qiu L."/>
            <person name="Villar-Briones A."/>
            <person name="Aparecida-Saddi V."/>
            <person name="Campos-Telles M.P."/>
            <person name="Grau M."/>
            <person name="Mikheyev A.S."/>
        </authorList>
    </citation>
    <scope>NUCLEOTIDE SEQUENCE</scope>
    <source>
        <tissue evidence="3">Venom_gland</tissue>
    </source>
</reference>
<accession>A0A2D4JVT1</accession>
<feature type="chain" id="PRO_5013777048" evidence="2">
    <location>
        <begin position="20"/>
        <end position="181"/>
    </location>
</feature>
<keyword evidence="1" id="KW-1133">Transmembrane helix</keyword>
<sequence>MLLWMVMCLASCVPRRLYMLEPEVVEQAVEFLAADFGGVGGESKDCTGLLDTSWWWRWWTCNCHKPCAFLLSLFPGFGPLGGEGAGVRRLPKTRTVILTEGILTILSPLLSLFLGHFFHYPWTCDLMNGLQLGRLLFIAMALLAYYNSLPPFTPHCVGEISDLGLGTHNFNILRASWNVWL</sequence>
<protein>
    <submittedName>
        <fullName evidence="3">Uncharacterized protein</fullName>
    </submittedName>
</protein>
<proteinExistence type="predicted"/>
<evidence type="ECO:0000256" key="2">
    <source>
        <dbReference type="SAM" id="SignalP"/>
    </source>
</evidence>
<feature type="transmembrane region" description="Helical" evidence="1">
    <location>
        <begin position="126"/>
        <end position="146"/>
    </location>
</feature>
<keyword evidence="1" id="KW-0472">Membrane</keyword>
<dbReference type="EMBL" id="IACL01015470">
    <property type="protein sequence ID" value="LAB00610.1"/>
    <property type="molecule type" value="Transcribed_RNA"/>
</dbReference>
<dbReference type="AlphaFoldDB" id="A0A2D4JVT1"/>